<dbReference type="AlphaFoldDB" id="A0A8J5CKD7"/>
<keyword evidence="3" id="KW-1185">Reference proteome</keyword>
<accession>A0A8J5CKD7</accession>
<comment type="caution">
    <text evidence="2">The sequence shown here is derived from an EMBL/GenBank/DDBJ whole genome shotgun (WGS) entry which is preliminary data.</text>
</comment>
<protein>
    <submittedName>
        <fullName evidence="2">Uncharacterized protein</fullName>
    </submittedName>
</protein>
<proteinExistence type="predicted"/>
<evidence type="ECO:0000313" key="2">
    <source>
        <dbReference type="EMBL" id="KAG0710882.1"/>
    </source>
</evidence>
<gene>
    <name evidence="2" type="ORF">GWK47_021867</name>
</gene>
<sequence length="147" mass="16146">MNTTAEELAWEAYPTPSKLSRTLASRPYGTPPTPTTGRQLDDDAFERVSWVRNTHGSGKSPRKSPFGHPLRSGGPPLIVRFFFPGGARKPMSVMPEYNLRINEAASHRSPVHSWGYASAPGFLSKQRSAHGIVQARWSELGTGKKTS</sequence>
<dbReference type="EMBL" id="JACEEZ010023791">
    <property type="protein sequence ID" value="KAG0710882.1"/>
    <property type="molecule type" value="Genomic_DNA"/>
</dbReference>
<dbReference type="Proteomes" id="UP000770661">
    <property type="component" value="Unassembled WGS sequence"/>
</dbReference>
<organism evidence="2 3">
    <name type="scientific">Chionoecetes opilio</name>
    <name type="common">Atlantic snow crab</name>
    <name type="synonym">Cancer opilio</name>
    <dbReference type="NCBI Taxonomy" id="41210"/>
    <lineage>
        <taxon>Eukaryota</taxon>
        <taxon>Metazoa</taxon>
        <taxon>Ecdysozoa</taxon>
        <taxon>Arthropoda</taxon>
        <taxon>Crustacea</taxon>
        <taxon>Multicrustacea</taxon>
        <taxon>Malacostraca</taxon>
        <taxon>Eumalacostraca</taxon>
        <taxon>Eucarida</taxon>
        <taxon>Decapoda</taxon>
        <taxon>Pleocyemata</taxon>
        <taxon>Brachyura</taxon>
        <taxon>Eubrachyura</taxon>
        <taxon>Majoidea</taxon>
        <taxon>Majidae</taxon>
        <taxon>Chionoecetes</taxon>
    </lineage>
</organism>
<evidence type="ECO:0000313" key="3">
    <source>
        <dbReference type="Proteomes" id="UP000770661"/>
    </source>
</evidence>
<feature type="region of interest" description="Disordered" evidence="1">
    <location>
        <begin position="20"/>
        <end position="73"/>
    </location>
</feature>
<name>A0A8J5CKD7_CHIOP</name>
<reference evidence="2" key="1">
    <citation type="submission" date="2020-07" db="EMBL/GenBank/DDBJ databases">
        <title>The High-quality genome of the commercially important snow crab, Chionoecetes opilio.</title>
        <authorList>
            <person name="Jeong J.-H."/>
            <person name="Ryu S."/>
        </authorList>
    </citation>
    <scope>NUCLEOTIDE SEQUENCE</scope>
    <source>
        <strain evidence="2">MADBK_172401_WGS</strain>
        <tissue evidence="2">Digestive gland</tissue>
    </source>
</reference>
<evidence type="ECO:0000256" key="1">
    <source>
        <dbReference type="SAM" id="MobiDB-lite"/>
    </source>
</evidence>